<dbReference type="InterPro" id="IPR056924">
    <property type="entry name" value="SH3_Tf2-1"/>
</dbReference>
<protein>
    <submittedName>
        <fullName evidence="2">Reverse transcriptase</fullName>
    </submittedName>
</protein>
<dbReference type="AlphaFoldDB" id="A0A5A7UIK2"/>
<sequence>MPISLLSSRRDFRLPWARGSWDSHLHLMEFAYNHSFQATIGMSPFEALYGKCCKFPVCWDEVEKEVESSFVEPFEILERVGPIAYRLALLPSLSAVHVVFHVLMLRKYVTDPSHVADYEPLEIDENLSYTEQPVEILAREAKMLCNKGIALVKVLWRNHKVEKTT</sequence>
<gene>
    <name evidence="2" type="ORF">E6C27_scaffold428G00560</name>
</gene>
<dbReference type="PANTHER" id="PTHR46148">
    <property type="entry name" value="CHROMO DOMAIN-CONTAINING PROTEIN"/>
    <property type="match status" value="1"/>
</dbReference>
<reference evidence="2 3" key="1">
    <citation type="submission" date="2019-08" db="EMBL/GenBank/DDBJ databases">
        <title>Draft genome sequences of two oriental melons (Cucumis melo L. var makuwa).</title>
        <authorList>
            <person name="Kwon S.-Y."/>
        </authorList>
    </citation>
    <scope>NUCLEOTIDE SEQUENCE [LARGE SCALE GENOMIC DNA]</scope>
    <source>
        <strain evidence="3">cv. SW 3</strain>
        <tissue evidence="2">Leaf</tissue>
    </source>
</reference>
<evidence type="ECO:0000313" key="2">
    <source>
        <dbReference type="EMBL" id="KAA0053391.1"/>
    </source>
</evidence>
<dbReference type="OrthoDB" id="5101518at2759"/>
<name>A0A5A7UIK2_CUCMM</name>
<dbReference type="Proteomes" id="UP000321393">
    <property type="component" value="Unassembled WGS sequence"/>
</dbReference>
<accession>A0A5A7UIK2</accession>
<dbReference type="InterPro" id="IPR036397">
    <property type="entry name" value="RNaseH_sf"/>
</dbReference>
<keyword evidence="2" id="KW-0695">RNA-directed DNA polymerase</keyword>
<dbReference type="Gene3D" id="3.30.420.10">
    <property type="entry name" value="Ribonuclease H-like superfamily/Ribonuclease H"/>
    <property type="match status" value="1"/>
</dbReference>
<dbReference type="GO" id="GO:0003964">
    <property type="term" value="F:RNA-directed DNA polymerase activity"/>
    <property type="evidence" value="ECO:0007669"/>
    <property type="project" value="UniProtKB-KW"/>
</dbReference>
<feature type="domain" description="Tf2-1-like SH3-like" evidence="1">
    <location>
        <begin position="67"/>
        <end position="109"/>
    </location>
</feature>
<dbReference type="GO" id="GO:0003676">
    <property type="term" value="F:nucleic acid binding"/>
    <property type="evidence" value="ECO:0007669"/>
    <property type="project" value="InterPro"/>
</dbReference>
<comment type="caution">
    <text evidence="2">The sequence shown here is derived from an EMBL/GenBank/DDBJ whole genome shotgun (WGS) entry which is preliminary data.</text>
</comment>
<organism evidence="2 3">
    <name type="scientific">Cucumis melo var. makuwa</name>
    <name type="common">Oriental melon</name>
    <dbReference type="NCBI Taxonomy" id="1194695"/>
    <lineage>
        <taxon>Eukaryota</taxon>
        <taxon>Viridiplantae</taxon>
        <taxon>Streptophyta</taxon>
        <taxon>Embryophyta</taxon>
        <taxon>Tracheophyta</taxon>
        <taxon>Spermatophyta</taxon>
        <taxon>Magnoliopsida</taxon>
        <taxon>eudicotyledons</taxon>
        <taxon>Gunneridae</taxon>
        <taxon>Pentapetalae</taxon>
        <taxon>rosids</taxon>
        <taxon>fabids</taxon>
        <taxon>Cucurbitales</taxon>
        <taxon>Cucurbitaceae</taxon>
        <taxon>Benincaseae</taxon>
        <taxon>Cucumis</taxon>
    </lineage>
</organism>
<proteinExistence type="predicted"/>
<dbReference type="PANTHER" id="PTHR46148:SF60">
    <property type="entry name" value="CHROMO DOMAIN-CONTAINING PROTEIN"/>
    <property type="match status" value="1"/>
</dbReference>
<dbReference type="EMBL" id="SSTE01009449">
    <property type="protein sequence ID" value="KAA0053391.1"/>
    <property type="molecule type" value="Genomic_DNA"/>
</dbReference>
<evidence type="ECO:0000259" key="1">
    <source>
        <dbReference type="Pfam" id="PF24626"/>
    </source>
</evidence>
<keyword evidence="2" id="KW-0548">Nucleotidyltransferase</keyword>
<keyword evidence="2" id="KW-0808">Transferase</keyword>
<evidence type="ECO:0000313" key="3">
    <source>
        <dbReference type="Proteomes" id="UP000321393"/>
    </source>
</evidence>
<dbReference type="Pfam" id="PF24626">
    <property type="entry name" value="SH3_Tf2-1"/>
    <property type="match status" value="1"/>
</dbReference>